<dbReference type="AlphaFoldDB" id="A0A2D0INB0"/>
<evidence type="ECO:0000313" key="1">
    <source>
        <dbReference type="EMBL" id="PHM23267.1"/>
    </source>
</evidence>
<accession>A0A2D0INB0</accession>
<dbReference type="InterPro" id="IPR009734">
    <property type="entry name" value="Myoviridae_GpU"/>
</dbReference>
<reference evidence="1 2" key="1">
    <citation type="journal article" date="2017" name="Nat. Microbiol.">
        <title>Natural product diversity associated with the nematode symbionts Photorhabdus and Xenorhabdus.</title>
        <authorList>
            <person name="Tobias N.J."/>
            <person name="Wolff H."/>
            <person name="Djahanschiri B."/>
            <person name="Grundmann F."/>
            <person name="Kronenwerth M."/>
            <person name="Shi Y.M."/>
            <person name="Simonyi S."/>
            <person name="Grun P."/>
            <person name="Shapiro-Ilan D."/>
            <person name="Pidot S.J."/>
            <person name="Stinear T.P."/>
            <person name="Ebersberger I."/>
            <person name="Bode H.B."/>
        </authorList>
    </citation>
    <scope>NUCLEOTIDE SEQUENCE [LARGE SCALE GENOMIC DNA]</scope>
    <source>
        <strain evidence="1 2">DSM 16342</strain>
    </source>
</reference>
<dbReference type="Proteomes" id="UP000225833">
    <property type="component" value="Unassembled WGS sequence"/>
</dbReference>
<sequence length="83" mass="9154">MMADSGKAWSFLDGHGMIYGMFIIESLDQTKSEFFVDGAARKIDFTVTLRRVDENLGGMFGDLRSQLSDLKTSAINTLSGMIP</sequence>
<dbReference type="RefSeq" id="WP_099137380.1">
    <property type="nucleotide sequence ID" value="NZ_CAWNNJ010000110.1"/>
</dbReference>
<dbReference type="EMBL" id="NIBS01000041">
    <property type="protein sequence ID" value="PHM23267.1"/>
    <property type="molecule type" value="Genomic_DNA"/>
</dbReference>
<comment type="caution">
    <text evidence="1">The sequence shown here is derived from an EMBL/GenBank/DDBJ whole genome shotgun (WGS) entry which is preliminary data.</text>
</comment>
<dbReference type="OrthoDB" id="1550902at2"/>
<protein>
    <submittedName>
        <fullName evidence="1">Tail assembly protein</fullName>
    </submittedName>
</protein>
<dbReference type="Pfam" id="PF06995">
    <property type="entry name" value="Phage_P2_GpU"/>
    <property type="match status" value="1"/>
</dbReference>
<evidence type="ECO:0000313" key="2">
    <source>
        <dbReference type="Proteomes" id="UP000225833"/>
    </source>
</evidence>
<proteinExistence type="predicted"/>
<gene>
    <name evidence="1" type="ORF">Xbud_03631</name>
</gene>
<organism evidence="1 2">
    <name type="scientific">Xenorhabdus budapestensis</name>
    <dbReference type="NCBI Taxonomy" id="290110"/>
    <lineage>
        <taxon>Bacteria</taxon>
        <taxon>Pseudomonadati</taxon>
        <taxon>Pseudomonadota</taxon>
        <taxon>Gammaproteobacteria</taxon>
        <taxon>Enterobacterales</taxon>
        <taxon>Morganellaceae</taxon>
        <taxon>Xenorhabdus</taxon>
    </lineage>
</organism>
<name>A0A2D0INB0_XENBU</name>